<reference evidence="1" key="1">
    <citation type="submission" date="2021-06" db="EMBL/GenBank/DDBJ databases">
        <title>Comparative genomics, transcriptomics and evolutionary studies reveal genomic signatures of adaptation to plant cell wall in hemibiotrophic fungi.</title>
        <authorList>
            <consortium name="DOE Joint Genome Institute"/>
            <person name="Baroncelli R."/>
            <person name="Diaz J.F."/>
            <person name="Benocci T."/>
            <person name="Peng M."/>
            <person name="Battaglia E."/>
            <person name="Haridas S."/>
            <person name="Andreopoulos W."/>
            <person name="Labutti K."/>
            <person name="Pangilinan J."/>
            <person name="Floch G.L."/>
            <person name="Makela M.R."/>
            <person name="Henrissat B."/>
            <person name="Grigoriev I.V."/>
            <person name="Crouch J.A."/>
            <person name="De Vries R.P."/>
            <person name="Sukno S.A."/>
            <person name="Thon M.R."/>
        </authorList>
    </citation>
    <scope>NUCLEOTIDE SEQUENCE</scope>
    <source>
        <strain evidence="1">MAFF235873</strain>
    </source>
</reference>
<protein>
    <submittedName>
        <fullName evidence="1">Uncharacterized protein</fullName>
    </submittedName>
</protein>
<dbReference type="EMBL" id="MU842809">
    <property type="protein sequence ID" value="KAK2035302.1"/>
    <property type="molecule type" value="Genomic_DNA"/>
</dbReference>
<evidence type="ECO:0000313" key="2">
    <source>
        <dbReference type="Proteomes" id="UP001232148"/>
    </source>
</evidence>
<name>A0AAD9HVQ9_9PEZI</name>
<comment type="caution">
    <text evidence="1">The sequence shown here is derived from an EMBL/GenBank/DDBJ whole genome shotgun (WGS) entry which is preliminary data.</text>
</comment>
<organism evidence="1 2">
    <name type="scientific">Colletotrichum zoysiae</name>
    <dbReference type="NCBI Taxonomy" id="1216348"/>
    <lineage>
        <taxon>Eukaryota</taxon>
        <taxon>Fungi</taxon>
        <taxon>Dikarya</taxon>
        <taxon>Ascomycota</taxon>
        <taxon>Pezizomycotina</taxon>
        <taxon>Sordariomycetes</taxon>
        <taxon>Hypocreomycetidae</taxon>
        <taxon>Glomerellales</taxon>
        <taxon>Glomerellaceae</taxon>
        <taxon>Colletotrichum</taxon>
        <taxon>Colletotrichum graminicola species complex</taxon>
    </lineage>
</organism>
<keyword evidence="2" id="KW-1185">Reference proteome</keyword>
<proteinExistence type="predicted"/>
<dbReference type="Proteomes" id="UP001232148">
    <property type="component" value="Unassembled WGS sequence"/>
</dbReference>
<evidence type="ECO:0000313" key="1">
    <source>
        <dbReference type="EMBL" id="KAK2035302.1"/>
    </source>
</evidence>
<gene>
    <name evidence="1" type="ORF">LX32DRAFT_151997</name>
</gene>
<accession>A0AAD9HVQ9</accession>
<sequence length="202" mass="22121">MPLVRTIRTVITHATPLLGNRFCSWGQDPLPHRRPRTPSSPPIHLHHRDAAVLLVLLGILPPHRKKPLFPACVSPSSSPSRVSSSCVLFRTCLDSYRPPSRKTALSVGHGLSPPTRCARYSAESATSSQLLEADASCRPGPSLPISHTACMAWLSRRPRLPKFCLLLGPFAKIDTANTFRNAPPVAQDLRGKKMQNCCFCTS</sequence>
<dbReference type="AlphaFoldDB" id="A0AAD9HVQ9"/>